<dbReference type="STRING" id="13370.A0A448YKA3"/>
<protein>
    <recommendedName>
        <fullName evidence="6">Copper transport protein</fullName>
    </recommendedName>
</protein>
<dbReference type="AlphaFoldDB" id="A0A448YKA3"/>
<dbReference type="GO" id="GO:0005375">
    <property type="term" value="F:copper ion transmembrane transporter activity"/>
    <property type="evidence" value="ECO:0007669"/>
    <property type="project" value="UniProtKB-UniRule"/>
</dbReference>
<evidence type="ECO:0000256" key="5">
    <source>
        <dbReference type="ARBA" id="ARBA00023136"/>
    </source>
</evidence>
<comment type="subcellular location">
    <subcellularLocation>
        <location evidence="1 6">Membrane</location>
        <topology evidence="1 6">Multi-pass membrane protein</topology>
    </subcellularLocation>
</comment>
<accession>A0A448YKA3</accession>
<keyword evidence="8" id="KW-1185">Reference proteome</keyword>
<organism evidence="7 8">
    <name type="scientific">Brettanomyces naardenensis</name>
    <name type="common">Yeast</name>
    <dbReference type="NCBI Taxonomy" id="13370"/>
    <lineage>
        <taxon>Eukaryota</taxon>
        <taxon>Fungi</taxon>
        <taxon>Dikarya</taxon>
        <taxon>Ascomycota</taxon>
        <taxon>Saccharomycotina</taxon>
        <taxon>Pichiomycetes</taxon>
        <taxon>Pichiales</taxon>
        <taxon>Pichiaceae</taxon>
        <taxon>Brettanomyces</taxon>
    </lineage>
</organism>
<keyword evidence="6" id="KW-0406">Ion transport</keyword>
<evidence type="ECO:0000256" key="2">
    <source>
        <dbReference type="ARBA" id="ARBA00006921"/>
    </source>
</evidence>
<dbReference type="Proteomes" id="UP000290900">
    <property type="component" value="Unassembled WGS sequence"/>
</dbReference>
<keyword evidence="3 6" id="KW-0812">Transmembrane</keyword>
<evidence type="ECO:0000313" key="8">
    <source>
        <dbReference type="Proteomes" id="UP000290900"/>
    </source>
</evidence>
<evidence type="ECO:0000256" key="4">
    <source>
        <dbReference type="ARBA" id="ARBA00022989"/>
    </source>
</evidence>
<evidence type="ECO:0000256" key="6">
    <source>
        <dbReference type="RuleBase" id="RU367022"/>
    </source>
</evidence>
<evidence type="ECO:0000256" key="1">
    <source>
        <dbReference type="ARBA" id="ARBA00004141"/>
    </source>
</evidence>
<name>A0A448YKA3_BRENA</name>
<keyword evidence="6" id="KW-0187">Copper transport</keyword>
<dbReference type="InParanoid" id="A0A448YKA3"/>
<dbReference type="EMBL" id="CAACVR010000012">
    <property type="protein sequence ID" value="VEU21283.1"/>
    <property type="molecule type" value="Genomic_DNA"/>
</dbReference>
<evidence type="ECO:0000313" key="7">
    <source>
        <dbReference type="EMBL" id="VEU21283.1"/>
    </source>
</evidence>
<keyword evidence="4 6" id="KW-1133">Transmembrane helix</keyword>
<reference evidence="7 8" key="1">
    <citation type="submission" date="2018-12" db="EMBL/GenBank/DDBJ databases">
        <authorList>
            <person name="Tiukova I."/>
            <person name="Dainat J."/>
        </authorList>
    </citation>
    <scope>NUCLEOTIDE SEQUENCE [LARGE SCALE GENOMIC DNA]</scope>
</reference>
<gene>
    <name evidence="7" type="ORF">BRENAR_LOCUS2018</name>
</gene>
<dbReference type="Pfam" id="PF04145">
    <property type="entry name" value="Ctr"/>
    <property type="match status" value="1"/>
</dbReference>
<dbReference type="PANTHER" id="PTHR12483">
    <property type="entry name" value="SOLUTE CARRIER FAMILY 31 COPPER TRANSPORTERS"/>
    <property type="match status" value="1"/>
</dbReference>
<proteinExistence type="inferred from homology"/>
<keyword evidence="6" id="KW-0186">Copper</keyword>
<feature type="transmembrane region" description="Helical" evidence="6">
    <location>
        <begin position="124"/>
        <end position="141"/>
    </location>
</feature>
<keyword evidence="6" id="KW-0813">Transport</keyword>
<dbReference type="OrthoDB" id="161814at2759"/>
<keyword evidence="5 6" id="KW-0472">Membrane</keyword>
<comment type="similarity">
    <text evidence="2 6">Belongs to the copper transporter (Ctr) (TC 1.A.56) family. SLC31A subfamily.</text>
</comment>
<sequence>MDMGSMSMASQPSSTAAMVMSTASSMVMSTASAMAGMSMTSSSNSAAMTGMSMDSSTSGMSMSQSMGAMSMGGHMSMSSSASGSGASSGSASQMTCTMSMLWNWYSKDVCLIARSWRTNTKAKFGGSCVGVFALMISLLWLRRVMAEYKQESGRQGRAEVENKLAAEVQIHGQREPSFIGDDLTKNGVFQDWWAVLADTLKHGWFWGLNSDHAVVEGDKIYVYPSIFEHILNSALDTIEWSAHHVVMLLFMYFNGYIFISCMIGAAVGYLLFDYKPAKKAIGCAAPKRCCV</sequence>
<feature type="transmembrane region" description="Helical" evidence="6">
    <location>
        <begin position="249"/>
        <end position="272"/>
    </location>
</feature>
<dbReference type="InterPro" id="IPR007274">
    <property type="entry name" value="Cop_transporter"/>
</dbReference>
<dbReference type="GO" id="GO:0016020">
    <property type="term" value="C:membrane"/>
    <property type="evidence" value="ECO:0007669"/>
    <property type="project" value="UniProtKB-SubCell"/>
</dbReference>
<dbReference type="PANTHER" id="PTHR12483:SF73">
    <property type="entry name" value="COPPER TRANSPORT PROTEIN CTR3"/>
    <property type="match status" value="1"/>
</dbReference>
<evidence type="ECO:0000256" key="3">
    <source>
        <dbReference type="ARBA" id="ARBA00022692"/>
    </source>
</evidence>